<reference evidence="1" key="1">
    <citation type="submission" date="2023-01" db="EMBL/GenBank/DDBJ databases">
        <title>Human gut microbiome strain richness.</title>
        <authorList>
            <person name="Chen-Liaw A."/>
        </authorList>
    </citation>
    <scope>NUCLEOTIDE SEQUENCE</scope>
    <source>
        <strain evidence="1">D59st1_B8_D59t2_181005</strain>
    </source>
</reference>
<comment type="caution">
    <text evidence="1">The sequence shown here is derived from an EMBL/GenBank/DDBJ whole genome shotgun (WGS) entry which is preliminary data.</text>
</comment>
<dbReference type="Proteomes" id="UP001211421">
    <property type="component" value="Unassembled WGS sequence"/>
</dbReference>
<evidence type="ECO:0000313" key="1">
    <source>
        <dbReference type="EMBL" id="MDB8741797.1"/>
    </source>
</evidence>
<dbReference type="AlphaFoldDB" id="A0AAW6DZU3"/>
<name>A0AAW6DZU3_9FIRM</name>
<organism evidence="1 2">
    <name type="scientific">Ruminococcus bicirculans</name>
    <name type="common">ex Wegman et al. 2014</name>
    <dbReference type="NCBI Taxonomy" id="1160721"/>
    <lineage>
        <taxon>Bacteria</taxon>
        <taxon>Bacillati</taxon>
        <taxon>Bacillota</taxon>
        <taxon>Clostridia</taxon>
        <taxon>Eubacteriales</taxon>
        <taxon>Oscillospiraceae</taxon>
        <taxon>Ruminococcus</taxon>
    </lineage>
</organism>
<dbReference type="EMBL" id="JAQMLS010000004">
    <property type="protein sequence ID" value="MDB8741797.1"/>
    <property type="molecule type" value="Genomic_DNA"/>
</dbReference>
<sequence length="43" mass="5200">MFHSETLSALDSFAIEVCYLRIKRRHHSKLMWWKLLLTIKPTV</sequence>
<accession>A0AAW6DZU3</accession>
<protein>
    <recommendedName>
        <fullName evidence="3">Transposase</fullName>
    </recommendedName>
</protein>
<dbReference type="RefSeq" id="WP_272114498.1">
    <property type="nucleotide sequence ID" value="NZ_JADMNX010000004.1"/>
</dbReference>
<evidence type="ECO:0000313" key="2">
    <source>
        <dbReference type="Proteomes" id="UP001211421"/>
    </source>
</evidence>
<proteinExistence type="predicted"/>
<evidence type="ECO:0008006" key="3">
    <source>
        <dbReference type="Google" id="ProtNLM"/>
    </source>
</evidence>
<gene>
    <name evidence="1" type="ORF">PNV70_06915</name>
</gene>